<evidence type="ECO:0000259" key="9">
    <source>
        <dbReference type="PROSITE" id="PS50045"/>
    </source>
</evidence>
<dbReference type="InterPro" id="IPR058031">
    <property type="entry name" value="AAA_lid_NorR"/>
</dbReference>
<dbReference type="Proteomes" id="UP001165427">
    <property type="component" value="Unassembled WGS sequence"/>
</dbReference>
<evidence type="ECO:0000256" key="7">
    <source>
        <dbReference type="ARBA" id="ARBA00023163"/>
    </source>
</evidence>
<dbReference type="InterPro" id="IPR027417">
    <property type="entry name" value="P-loop_NTPase"/>
</dbReference>
<sequence length="454" mass="50882">MFPTIMIVDDEPSIVQSLKGLLTDEGFEVLTAANGYEALQLLETEAPDMVLLDIWMPGIDGIETLKEIKKGSPHTQVVMITGHGTIETAVQATKLGAFDFIEKPLSIDKVIVAINNALNFRRLEEENQYLRRKTIAKHAITGNSGPVQQLREAILRVAPTESWVLIKGENGTGKELVARNIHHMSRRAGRPFIDVNCAAIPEELIESELFGHEKGAFTGASGKKVGKFQMADKGSLFLDEIGDMSLKTQAKILRVLQEKQFQRVGGGRTLYVDVRVIAATNKNLEEEIEKGTFREDLYYRLNVVPIEVPSLRNRAEDLAMLVDVFFEEAAQKNRAPQKSMAPDAVALLLNYGWPGNVRELKNLIERLAIMVSDTVITADHLPKPYNPKTAVAGTQAVDTFFNHQELKAAKEHFEHHFIQRKLMENDYNITHTAKAIGVERSYLHRRIKKLAKNK</sequence>
<dbReference type="PROSITE" id="PS50045">
    <property type="entry name" value="SIGMA54_INTERACT_4"/>
    <property type="match status" value="1"/>
</dbReference>
<dbReference type="InterPro" id="IPR002197">
    <property type="entry name" value="HTH_Fis"/>
</dbReference>
<evidence type="ECO:0000313" key="11">
    <source>
        <dbReference type="EMBL" id="MCJ8500947.1"/>
    </source>
</evidence>
<gene>
    <name evidence="11" type="ORF">MRX98_10220</name>
</gene>
<dbReference type="FunFam" id="3.40.50.2300:FF:000018">
    <property type="entry name" value="DNA-binding transcriptional regulator NtrC"/>
    <property type="match status" value="1"/>
</dbReference>
<dbReference type="SUPFAM" id="SSF46689">
    <property type="entry name" value="Homeodomain-like"/>
    <property type="match status" value="1"/>
</dbReference>
<dbReference type="PROSITE" id="PS00676">
    <property type="entry name" value="SIGMA54_INTERACT_2"/>
    <property type="match status" value="1"/>
</dbReference>
<dbReference type="CDD" id="cd17550">
    <property type="entry name" value="REC_NtrX-like"/>
    <property type="match status" value="1"/>
</dbReference>
<dbReference type="PROSITE" id="PS00688">
    <property type="entry name" value="SIGMA54_INTERACT_3"/>
    <property type="match status" value="1"/>
</dbReference>
<comment type="caution">
    <text evidence="11">The sequence shown here is derived from an EMBL/GenBank/DDBJ whole genome shotgun (WGS) entry which is preliminary data.</text>
</comment>
<keyword evidence="1 8" id="KW-0597">Phosphoprotein</keyword>
<dbReference type="CDD" id="cd00009">
    <property type="entry name" value="AAA"/>
    <property type="match status" value="1"/>
</dbReference>
<dbReference type="FunFam" id="3.40.50.300:FF:000006">
    <property type="entry name" value="DNA-binding transcriptional regulator NtrC"/>
    <property type="match status" value="1"/>
</dbReference>
<dbReference type="AlphaFoldDB" id="A0AA41R2N9"/>
<evidence type="ECO:0000256" key="6">
    <source>
        <dbReference type="ARBA" id="ARBA00023125"/>
    </source>
</evidence>
<dbReference type="SMART" id="SM00448">
    <property type="entry name" value="REC"/>
    <property type="match status" value="1"/>
</dbReference>
<dbReference type="InterPro" id="IPR001789">
    <property type="entry name" value="Sig_transdc_resp-reg_receiver"/>
</dbReference>
<dbReference type="Gene3D" id="3.40.50.2300">
    <property type="match status" value="1"/>
</dbReference>
<protein>
    <submittedName>
        <fullName evidence="11">Sigma-54 dependent transcriptional regulator</fullName>
    </submittedName>
</protein>
<dbReference type="InterPro" id="IPR002078">
    <property type="entry name" value="Sigma_54_int"/>
</dbReference>
<dbReference type="SMART" id="SM00382">
    <property type="entry name" value="AAA"/>
    <property type="match status" value="1"/>
</dbReference>
<dbReference type="InterPro" id="IPR011006">
    <property type="entry name" value="CheY-like_superfamily"/>
</dbReference>
<dbReference type="InterPro" id="IPR025943">
    <property type="entry name" value="Sigma_54_int_dom_ATP-bd_2"/>
</dbReference>
<dbReference type="GO" id="GO:0006355">
    <property type="term" value="P:regulation of DNA-templated transcription"/>
    <property type="evidence" value="ECO:0007669"/>
    <property type="project" value="InterPro"/>
</dbReference>
<dbReference type="SUPFAM" id="SSF52172">
    <property type="entry name" value="CheY-like"/>
    <property type="match status" value="1"/>
</dbReference>
<dbReference type="PANTHER" id="PTHR32071:SF17">
    <property type="entry name" value="TRANSCRIPTIONAL REGULATOR (NTRC FAMILY)"/>
    <property type="match status" value="1"/>
</dbReference>
<keyword evidence="2" id="KW-0547">Nucleotide-binding</keyword>
<dbReference type="PROSITE" id="PS50110">
    <property type="entry name" value="RESPONSE_REGULATORY"/>
    <property type="match status" value="1"/>
</dbReference>
<accession>A0AA41R2N9</accession>
<dbReference type="RefSeq" id="WP_246906837.1">
    <property type="nucleotide sequence ID" value="NZ_JALJRB010000009.1"/>
</dbReference>
<feature type="domain" description="Response regulatory" evidence="10">
    <location>
        <begin position="4"/>
        <end position="118"/>
    </location>
</feature>
<reference evidence="11" key="1">
    <citation type="submission" date="2022-04" db="EMBL/GenBank/DDBJ databases">
        <title>Desulfatitalea alkaliphila sp. nov., a novel anaerobic sulfate-reducing bacterium isolated from terrestrial mud volcano, Taman Peninsula, Russia.</title>
        <authorList>
            <person name="Khomyakova M.A."/>
            <person name="Merkel A.Y."/>
            <person name="Slobodkin A.I."/>
        </authorList>
    </citation>
    <scope>NUCLEOTIDE SEQUENCE</scope>
    <source>
        <strain evidence="11">M08but</strain>
    </source>
</reference>
<evidence type="ECO:0000313" key="12">
    <source>
        <dbReference type="Proteomes" id="UP001165427"/>
    </source>
</evidence>
<keyword evidence="5" id="KW-0805">Transcription regulation</keyword>
<dbReference type="EMBL" id="JALJRB010000009">
    <property type="protein sequence ID" value="MCJ8500947.1"/>
    <property type="molecule type" value="Genomic_DNA"/>
</dbReference>
<dbReference type="Gene3D" id="1.10.10.60">
    <property type="entry name" value="Homeodomain-like"/>
    <property type="match status" value="1"/>
</dbReference>
<dbReference type="InterPro" id="IPR003593">
    <property type="entry name" value="AAA+_ATPase"/>
</dbReference>
<keyword evidence="4" id="KW-0902">Two-component regulatory system</keyword>
<dbReference type="Pfam" id="PF00158">
    <property type="entry name" value="Sigma54_activat"/>
    <property type="match status" value="1"/>
</dbReference>
<keyword evidence="7" id="KW-0804">Transcription</keyword>
<evidence type="ECO:0000259" key="10">
    <source>
        <dbReference type="PROSITE" id="PS50110"/>
    </source>
</evidence>
<evidence type="ECO:0000256" key="3">
    <source>
        <dbReference type="ARBA" id="ARBA00022840"/>
    </source>
</evidence>
<dbReference type="Gene3D" id="3.40.50.300">
    <property type="entry name" value="P-loop containing nucleotide triphosphate hydrolases"/>
    <property type="match status" value="1"/>
</dbReference>
<dbReference type="SUPFAM" id="SSF52540">
    <property type="entry name" value="P-loop containing nucleoside triphosphate hydrolases"/>
    <property type="match status" value="1"/>
</dbReference>
<dbReference type="PANTHER" id="PTHR32071">
    <property type="entry name" value="TRANSCRIPTIONAL REGULATORY PROTEIN"/>
    <property type="match status" value="1"/>
</dbReference>
<dbReference type="Pfam" id="PF25601">
    <property type="entry name" value="AAA_lid_14"/>
    <property type="match status" value="1"/>
</dbReference>
<dbReference type="Gene3D" id="1.10.8.60">
    <property type="match status" value="1"/>
</dbReference>
<dbReference type="GO" id="GO:0000160">
    <property type="term" value="P:phosphorelay signal transduction system"/>
    <property type="evidence" value="ECO:0007669"/>
    <property type="project" value="UniProtKB-KW"/>
</dbReference>
<evidence type="ECO:0000256" key="1">
    <source>
        <dbReference type="ARBA" id="ARBA00022553"/>
    </source>
</evidence>
<dbReference type="GO" id="GO:0005524">
    <property type="term" value="F:ATP binding"/>
    <property type="evidence" value="ECO:0007669"/>
    <property type="project" value="UniProtKB-KW"/>
</dbReference>
<keyword evidence="6" id="KW-0238">DNA-binding</keyword>
<keyword evidence="12" id="KW-1185">Reference proteome</keyword>
<evidence type="ECO:0000256" key="2">
    <source>
        <dbReference type="ARBA" id="ARBA00022741"/>
    </source>
</evidence>
<feature type="domain" description="Sigma-54 factor interaction" evidence="9">
    <location>
        <begin position="140"/>
        <end position="369"/>
    </location>
</feature>
<keyword evidence="3" id="KW-0067">ATP-binding</keyword>
<evidence type="ECO:0000256" key="5">
    <source>
        <dbReference type="ARBA" id="ARBA00023015"/>
    </source>
</evidence>
<dbReference type="Pfam" id="PF02954">
    <property type="entry name" value="HTH_8"/>
    <property type="match status" value="1"/>
</dbReference>
<dbReference type="InterPro" id="IPR009057">
    <property type="entry name" value="Homeodomain-like_sf"/>
</dbReference>
<dbReference type="Pfam" id="PF00072">
    <property type="entry name" value="Response_reg"/>
    <property type="match status" value="1"/>
</dbReference>
<dbReference type="GO" id="GO:0043565">
    <property type="term" value="F:sequence-specific DNA binding"/>
    <property type="evidence" value="ECO:0007669"/>
    <property type="project" value="InterPro"/>
</dbReference>
<dbReference type="InterPro" id="IPR025944">
    <property type="entry name" value="Sigma_54_int_dom_CS"/>
</dbReference>
<proteinExistence type="predicted"/>
<evidence type="ECO:0000256" key="4">
    <source>
        <dbReference type="ARBA" id="ARBA00023012"/>
    </source>
</evidence>
<name>A0AA41R2N9_9BACT</name>
<feature type="modified residue" description="4-aspartylphosphate" evidence="8">
    <location>
        <position position="53"/>
    </location>
</feature>
<evidence type="ECO:0000256" key="8">
    <source>
        <dbReference type="PROSITE-ProRule" id="PRU00169"/>
    </source>
</evidence>
<organism evidence="11 12">
    <name type="scientific">Desulfatitalea alkaliphila</name>
    <dbReference type="NCBI Taxonomy" id="2929485"/>
    <lineage>
        <taxon>Bacteria</taxon>
        <taxon>Pseudomonadati</taxon>
        <taxon>Thermodesulfobacteriota</taxon>
        <taxon>Desulfobacteria</taxon>
        <taxon>Desulfobacterales</taxon>
        <taxon>Desulfosarcinaceae</taxon>
        <taxon>Desulfatitalea</taxon>
    </lineage>
</organism>